<gene>
    <name evidence="2" type="ORF">BCR33DRAFT_18783</name>
</gene>
<proteinExistence type="predicted"/>
<keyword evidence="3" id="KW-1185">Reference proteome</keyword>
<accession>A0A1Y2CQ53</accession>
<organism evidence="2 3">
    <name type="scientific">Rhizoclosmatium globosum</name>
    <dbReference type="NCBI Taxonomy" id="329046"/>
    <lineage>
        <taxon>Eukaryota</taxon>
        <taxon>Fungi</taxon>
        <taxon>Fungi incertae sedis</taxon>
        <taxon>Chytridiomycota</taxon>
        <taxon>Chytridiomycota incertae sedis</taxon>
        <taxon>Chytridiomycetes</taxon>
        <taxon>Chytridiales</taxon>
        <taxon>Chytriomycetaceae</taxon>
        <taxon>Rhizoclosmatium</taxon>
    </lineage>
</organism>
<evidence type="ECO:0000313" key="3">
    <source>
        <dbReference type="Proteomes" id="UP000193642"/>
    </source>
</evidence>
<dbReference type="Proteomes" id="UP000193642">
    <property type="component" value="Unassembled WGS sequence"/>
</dbReference>
<protein>
    <submittedName>
        <fullName evidence="2">Uncharacterized protein</fullName>
    </submittedName>
</protein>
<feature type="region of interest" description="Disordered" evidence="1">
    <location>
        <begin position="128"/>
        <end position="155"/>
    </location>
</feature>
<evidence type="ECO:0000313" key="2">
    <source>
        <dbReference type="EMBL" id="ORY49113.1"/>
    </source>
</evidence>
<reference evidence="2 3" key="1">
    <citation type="submission" date="2016-07" db="EMBL/GenBank/DDBJ databases">
        <title>Pervasive Adenine N6-methylation of Active Genes in Fungi.</title>
        <authorList>
            <consortium name="DOE Joint Genome Institute"/>
            <person name="Mondo S.J."/>
            <person name="Dannebaum R.O."/>
            <person name="Kuo R.C."/>
            <person name="Labutti K."/>
            <person name="Haridas S."/>
            <person name="Kuo A."/>
            <person name="Salamov A."/>
            <person name="Ahrendt S.R."/>
            <person name="Lipzen A."/>
            <person name="Sullivan W."/>
            <person name="Andreopoulos W.B."/>
            <person name="Clum A."/>
            <person name="Lindquist E."/>
            <person name="Daum C."/>
            <person name="Ramamoorthy G.K."/>
            <person name="Gryganskyi A."/>
            <person name="Culley D."/>
            <person name="Magnuson J.K."/>
            <person name="James T.Y."/>
            <person name="O'Malley M.A."/>
            <person name="Stajich J.E."/>
            <person name="Spatafora J.W."/>
            <person name="Visel A."/>
            <person name="Grigoriev I.V."/>
        </authorList>
    </citation>
    <scope>NUCLEOTIDE SEQUENCE [LARGE SCALE GENOMIC DNA]</scope>
    <source>
        <strain evidence="2 3">JEL800</strain>
    </source>
</reference>
<comment type="caution">
    <text evidence="2">The sequence shown here is derived from an EMBL/GenBank/DDBJ whole genome shotgun (WGS) entry which is preliminary data.</text>
</comment>
<feature type="compositionally biased region" description="Basic and acidic residues" evidence="1">
    <location>
        <begin position="137"/>
        <end position="155"/>
    </location>
</feature>
<dbReference type="EMBL" id="MCGO01000010">
    <property type="protein sequence ID" value="ORY49113.1"/>
    <property type="molecule type" value="Genomic_DNA"/>
</dbReference>
<dbReference type="AlphaFoldDB" id="A0A1Y2CQ53"/>
<sequence length="196" mass="20913">MNHSSSSTTTTASASNIFCYGCSIAAVHAHKSPFVCRHCVSSTIIAAATSARALSKAAASAELDVTWRLRSVAQSGAATTGAANLNQATDLVTAKCESLRADLDADRVALEALRISILSRREALGKARDKRKGARQGKGEVFKSSRDGDDVSKDVDEGVSWSVSTTARPTLHYNFTIQSFSANFTSYSIRFIYTPI</sequence>
<name>A0A1Y2CQ53_9FUNG</name>
<evidence type="ECO:0000256" key="1">
    <source>
        <dbReference type="SAM" id="MobiDB-lite"/>
    </source>
</evidence>